<evidence type="ECO:0000256" key="1">
    <source>
        <dbReference type="SAM" id="Coils"/>
    </source>
</evidence>
<evidence type="ECO:0000313" key="2">
    <source>
        <dbReference type="EMBL" id="KAA5611797.1"/>
    </source>
</evidence>
<gene>
    <name evidence="2" type="ORF">F1189_12210</name>
</gene>
<sequence length="214" mass="22085">MTQQVPATDLGGGEAFLGILKELEDGPAPGRLDALADKLAIALAGGPGVRARVRMALDGADGSWSAAFRLAADCGLDVRASKSPSPFPNGWYIAGTKDGRISGRGKNHAHAILAVVARACAAGVGRSALSVEATEGREGRPQVEGGELARLAAENAELRARLASLLSVLREQSAEPESANRRSAEAITWADAVRVRADAMLASADKALVRGRGQ</sequence>
<comment type="caution">
    <text evidence="2">The sequence shown here is derived from an EMBL/GenBank/DDBJ whole genome shotgun (WGS) entry which is preliminary data.</text>
</comment>
<protein>
    <submittedName>
        <fullName evidence="2">Uncharacterized protein</fullName>
    </submittedName>
</protein>
<keyword evidence="3" id="KW-1185">Reference proteome</keyword>
<dbReference type="RefSeq" id="WP_150041031.1">
    <property type="nucleotide sequence ID" value="NZ_OW485605.1"/>
</dbReference>
<dbReference type="Proteomes" id="UP000325255">
    <property type="component" value="Unassembled WGS sequence"/>
</dbReference>
<dbReference type="EMBL" id="VWPK01000017">
    <property type="protein sequence ID" value="KAA5611797.1"/>
    <property type="molecule type" value="Genomic_DNA"/>
</dbReference>
<organism evidence="2 3">
    <name type="scientific">Rhodovastum atsumiense</name>
    <dbReference type="NCBI Taxonomy" id="504468"/>
    <lineage>
        <taxon>Bacteria</taxon>
        <taxon>Pseudomonadati</taxon>
        <taxon>Pseudomonadota</taxon>
        <taxon>Alphaproteobacteria</taxon>
        <taxon>Acetobacterales</taxon>
        <taxon>Acetobacteraceae</taxon>
        <taxon>Rhodovastum</taxon>
    </lineage>
</organism>
<accession>A0A5M6IVC4</accession>
<reference evidence="2 3" key="1">
    <citation type="submission" date="2019-09" db="EMBL/GenBank/DDBJ databases">
        <title>Genome sequence of Rhodovastum atsumiense, a diverse member of the Acetobacteraceae family of non-sulfur purple photosynthetic bacteria.</title>
        <authorList>
            <person name="Meyer T."/>
            <person name="Kyndt J."/>
        </authorList>
    </citation>
    <scope>NUCLEOTIDE SEQUENCE [LARGE SCALE GENOMIC DNA]</scope>
    <source>
        <strain evidence="2 3">DSM 21279</strain>
    </source>
</reference>
<dbReference type="AlphaFoldDB" id="A0A5M6IVC4"/>
<evidence type="ECO:0000313" key="3">
    <source>
        <dbReference type="Proteomes" id="UP000325255"/>
    </source>
</evidence>
<feature type="coiled-coil region" evidence="1">
    <location>
        <begin position="148"/>
        <end position="175"/>
    </location>
</feature>
<name>A0A5M6IVC4_9PROT</name>
<keyword evidence="1" id="KW-0175">Coiled coil</keyword>
<proteinExistence type="predicted"/>